<dbReference type="PANTHER" id="PTHR22734:SF3">
    <property type="entry name" value="RIBOSOME PRODUCTION FACTOR 1"/>
    <property type="match status" value="1"/>
</dbReference>
<evidence type="ECO:0000313" key="4">
    <source>
        <dbReference type="Proteomes" id="UP000015102"/>
    </source>
</evidence>
<dbReference type="SUPFAM" id="SSF52954">
    <property type="entry name" value="Class II aaRS ABD-related"/>
    <property type="match status" value="1"/>
</dbReference>
<organism evidence="3 4">
    <name type="scientific">Megaselia scalaris</name>
    <name type="common">Humpbacked fly</name>
    <name type="synonym">Phora scalaris</name>
    <dbReference type="NCBI Taxonomy" id="36166"/>
    <lineage>
        <taxon>Eukaryota</taxon>
        <taxon>Metazoa</taxon>
        <taxon>Ecdysozoa</taxon>
        <taxon>Arthropoda</taxon>
        <taxon>Hexapoda</taxon>
        <taxon>Insecta</taxon>
        <taxon>Pterygota</taxon>
        <taxon>Neoptera</taxon>
        <taxon>Endopterygota</taxon>
        <taxon>Diptera</taxon>
        <taxon>Brachycera</taxon>
        <taxon>Muscomorpha</taxon>
        <taxon>Platypezoidea</taxon>
        <taxon>Phoridae</taxon>
        <taxon>Megaseliini</taxon>
        <taxon>Megaselia</taxon>
    </lineage>
</organism>
<evidence type="ECO:0000256" key="1">
    <source>
        <dbReference type="SAM" id="MobiDB-lite"/>
    </source>
</evidence>
<dbReference type="GO" id="GO:0000470">
    <property type="term" value="P:maturation of LSU-rRNA"/>
    <property type="evidence" value="ECO:0007669"/>
    <property type="project" value="TreeGrafter"/>
</dbReference>
<dbReference type="Proteomes" id="UP000015102">
    <property type="component" value="Unassembled WGS sequence"/>
</dbReference>
<dbReference type="PROSITE" id="PS50833">
    <property type="entry name" value="BRIX"/>
    <property type="match status" value="1"/>
</dbReference>
<feature type="compositionally biased region" description="Basic residues" evidence="1">
    <location>
        <begin position="98"/>
        <end position="112"/>
    </location>
</feature>
<protein>
    <recommendedName>
        <fullName evidence="2">Brix domain-containing protein</fullName>
    </recommendedName>
</protein>
<dbReference type="InterPro" id="IPR007109">
    <property type="entry name" value="Brix"/>
</dbReference>
<reference evidence="4" key="1">
    <citation type="submission" date="2013-02" db="EMBL/GenBank/DDBJ databases">
        <authorList>
            <person name="Hughes D."/>
        </authorList>
    </citation>
    <scope>NUCLEOTIDE SEQUENCE</scope>
    <source>
        <strain>Durham</strain>
        <strain evidence="4">NC isolate 2 -- Noor lab</strain>
    </source>
</reference>
<keyword evidence="4" id="KW-1185">Reference proteome</keyword>
<dbReference type="PANTHER" id="PTHR22734">
    <property type="entry name" value="U3 SMALL NUCLEOLAR RIBONUCLEOPROTEIN PROTEIN IMP4"/>
    <property type="match status" value="1"/>
</dbReference>
<dbReference type="STRING" id="36166.T1H4R3"/>
<feature type="compositionally biased region" description="Acidic residues" evidence="1">
    <location>
        <begin position="8"/>
        <end position="45"/>
    </location>
</feature>
<feature type="compositionally biased region" description="Acidic residues" evidence="1">
    <location>
        <begin position="53"/>
        <end position="65"/>
    </location>
</feature>
<dbReference type="GO" id="GO:0042134">
    <property type="term" value="F:rRNA primary transcript binding"/>
    <property type="evidence" value="ECO:0007669"/>
    <property type="project" value="InterPro"/>
</dbReference>
<dbReference type="GO" id="GO:0000460">
    <property type="term" value="P:maturation of 5.8S rRNA"/>
    <property type="evidence" value="ECO:0007669"/>
    <property type="project" value="TreeGrafter"/>
</dbReference>
<feature type="region of interest" description="Disordered" evidence="1">
    <location>
        <begin position="1"/>
        <end position="134"/>
    </location>
</feature>
<dbReference type="GO" id="GO:0005730">
    <property type="term" value="C:nucleolus"/>
    <property type="evidence" value="ECO:0007669"/>
    <property type="project" value="TreeGrafter"/>
</dbReference>
<dbReference type="InterPro" id="IPR044281">
    <property type="entry name" value="IMP4/RPF1"/>
</dbReference>
<sequence length="217" mass="24926">MKKKPIDSDSDSDFSEDENDQQGQLNDEDGVEESNDQNSDDDDEIASLNSEDRDLDDEDEGEGDGLPDNVRIPVLNPLSMIKNKDKRRAMFKKLQQEKKKKQKAERRNRRKQGLPANPGHTIESLREKDGTTVTDINEDDNEELREDLDNDEFSNYFRGSYEPKILITFADNPVTKTRRFGLELSRIFPNTLVKVRNRSSVKKICKSAEREGSQMSL</sequence>
<dbReference type="HOGENOM" id="CLU_1273516_0_0_1"/>
<dbReference type="EnsemblMetazoa" id="MESCA011280-RA">
    <property type="protein sequence ID" value="MESCA011280-PA"/>
    <property type="gene ID" value="MESCA011280"/>
</dbReference>
<dbReference type="AlphaFoldDB" id="T1H4R3"/>
<evidence type="ECO:0000259" key="2">
    <source>
        <dbReference type="PROSITE" id="PS50833"/>
    </source>
</evidence>
<dbReference type="EMBL" id="CAQQ02374116">
    <property type="status" value="NOT_ANNOTATED_CDS"/>
    <property type="molecule type" value="Genomic_DNA"/>
</dbReference>
<evidence type="ECO:0000313" key="3">
    <source>
        <dbReference type="EnsemblMetazoa" id="MESCA011280-PA"/>
    </source>
</evidence>
<proteinExistence type="predicted"/>
<dbReference type="Gene3D" id="3.40.50.10480">
    <property type="entry name" value="Probable brix-domain ribosomal biogenesis protein"/>
    <property type="match status" value="1"/>
</dbReference>
<reference evidence="3" key="2">
    <citation type="submission" date="2015-06" db="UniProtKB">
        <authorList>
            <consortium name="EnsemblMetazoa"/>
        </authorList>
    </citation>
    <scope>IDENTIFICATION</scope>
</reference>
<feature type="domain" description="Brix" evidence="2">
    <location>
        <begin position="163"/>
        <end position="217"/>
    </location>
</feature>
<dbReference type="GO" id="GO:0030687">
    <property type="term" value="C:preribosome, large subunit precursor"/>
    <property type="evidence" value="ECO:0007669"/>
    <property type="project" value="TreeGrafter"/>
</dbReference>
<name>T1H4R3_MEGSC</name>
<accession>T1H4R3</accession>